<accession>U7V6C9</accession>
<sequence>LLSGAQAAKNAAAPAPRRPRAVRRLNTEVMAGVASFPHEAIAHSYHTAAAHLLNA</sequence>
<feature type="compositionally biased region" description="Low complexity" evidence="1">
    <location>
        <begin position="1"/>
        <end position="15"/>
    </location>
</feature>
<gene>
    <name evidence="2" type="ORF">HMPREF0742_00441</name>
</gene>
<evidence type="ECO:0000313" key="2">
    <source>
        <dbReference type="EMBL" id="ERT67247.1"/>
    </source>
</evidence>
<proteinExistence type="predicted"/>
<evidence type="ECO:0000313" key="3">
    <source>
        <dbReference type="Proteomes" id="UP000017174"/>
    </source>
</evidence>
<dbReference type="AlphaFoldDB" id="U7V6C9"/>
<protein>
    <submittedName>
        <fullName evidence="2">Uncharacterized protein</fullName>
    </submittedName>
</protein>
<dbReference type="Proteomes" id="UP000017174">
    <property type="component" value="Unassembled WGS sequence"/>
</dbReference>
<dbReference type="HOGENOM" id="CLU_3019215_0_0_11"/>
<name>U7V6C9_9MICC</name>
<feature type="non-terminal residue" evidence="2">
    <location>
        <position position="1"/>
    </location>
</feature>
<feature type="region of interest" description="Disordered" evidence="1">
    <location>
        <begin position="1"/>
        <end position="20"/>
    </location>
</feature>
<dbReference type="EMBL" id="AXZG01000013">
    <property type="protein sequence ID" value="ERT67247.1"/>
    <property type="molecule type" value="Genomic_DNA"/>
</dbReference>
<organism evidence="2 3">
    <name type="scientific">Rothia aeria F0184</name>
    <dbReference type="NCBI Taxonomy" id="888019"/>
    <lineage>
        <taxon>Bacteria</taxon>
        <taxon>Bacillati</taxon>
        <taxon>Actinomycetota</taxon>
        <taxon>Actinomycetes</taxon>
        <taxon>Micrococcales</taxon>
        <taxon>Micrococcaceae</taxon>
        <taxon>Rothia</taxon>
    </lineage>
</organism>
<evidence type="ECO:0000256" key="1">
    <source>
        <dbReference type="SAM" id="MobiDB-lite"/>
    </source>
</evidence>
<comment type="caution">
    <text evidence="2">The sequence shown here is derived from an EMBL/GenBank/DDBJ whole genome shotgun (WGS) entry which is preliminary data.</text>
</comment>
<reference evidence="2 3" key="1">
    <citation type="submission" date="2013-08" db="EMBL/GenBank/DDBJ databases">
        <authorList>
            <person name="Weinstock G."/>
            <person name="Sodergren E."/>
            <person name="Wylie T."/>
            <person name="Fulton L."/>
            <person name="Fulton R."/>
            <person name="Fronick C."/>
            <person name="O'Laughlin M."/>
            <person name="Godfrey J."/>
            <person name="Miner T."/>
            <person name="Herter B."/>
            <person name="Appelbaum E."/>
            <person name="Cordes M."/>
            <person name="Lek S."/>
            <person name="Wollam A."/>
            <person name="Pepin K.H."/>
            <person name="Palsikar V.B."/>
            <person name="Mitreva M."/>
            <person name="Wilson R.K."/>
        </authorList>
    </citation>
    <scope>NUCLEOTIDE SEQUENCE [LARGE SCALE GENOMIC DNA]</scope>
    <source>
        <strain evidence="2 3">F0184</strain>
    </source>
</reference>